<name>A0A9N9SYZ4_DIABA</name>
<sequence>MRVCLGAMRSTPIQPLYVEAAELPFENRRNFLSEKSLLKILLTNSQLFSSVRQLNEADLTNKYLEKKPSPLLCMALQNNPIFLKKLHMVDRSLDYFSLFHRTEVPTYSKKTIMSSNLLISLLQGYSNIHGRIKNNRRDWMRILFTCYKR</sequence>
<dbReference type="OrthoDB" id="8058536at2759"/>
<dbReference type="EMBL" id="OU898278">
    <property type="protein sequence ID" value="CAG9831097.1"/>
    <property type="molecule type" value="Genomic_DNA"/>
</dbReference>
<reference evidence="1" key="1">
    <citation type="submission" date="2022-01" db="EMBL/GenBank/DDBJ databases">
        <authorList>
            <person name="King R."/>
        </authorList>
    </citation>
    <scope>NUCLEOTIDE SEQUENCE</scope>
</reference>
<evidence type="ECO:0000313" key="1">
    <source>
        <dbReference type="EMBL" id="CAG9831097.1"/>
    </source>
</evidence>
<feature type="non-terminal residue" evidence="1">
    <location>
        <position position="1"/>
    </location>
</feature>
<gene>
    <name evidence="1" type="ORF">DIABBA_LOCUS4726</name>
</gene>
<dbReference type="AlphaFoldDB" id="A0A9N9SYZ4"/>
<organism evidence="1 2">
    <name type="scientific">Diabrotica balteata</name>
    <name type="common">Banded cucumber beetle</name>
    <dbReference type="NCBI Taxonomy" id="107213"/>
    <lineage>
        <taxon>Eukaryota</taxon>
        <taxon>Metazoa</taxon>
        <taxon>Ecdysozoa</taxon>
        <taxon>Arthropoda</taxon>
        <taxon>Hexapoda</taxon>
        <taxon>Insecta</taxon>
        <taxon>Pterygota</taxon>
        <taxon>Neoptera</taxon>
        <taxon>Endopterygota</taxon>
        <taxon>Coleoptera</taxon>
        <taxon>Polyphaga</taxon>
        <taxon>Cucujiformia</taxon>
        <taxon>Chrysomeloidea</taxon>
        <taxon>Chrysomelidae</taxon>
        <taxon>Galerucinae</taxon>
        <taxon>Diabroticina</taxon>
        <taxon>Diabroticites</taxon>
        <taxon>Diabrotica</taxon>
    </lineage>
</organism>
<protein>
    <submittedName>
        <fullName evidence="1">Uncharacterized protein</fullName>
    </submittedName>
</protein>
<evidence type="ECO:0000313" key="2">
    <source>
        <dbReference type="Proteomes" id="UP001153709"/>
    </source>
</evidence>
<proteinExistence type="predicted"/>
<accession>A0A9N9SYZ4</accession>
<keyword evidence="2" id="KW-1185">Reference proteome</keyword>
<dbReference type="Proteomes" id="UP001153709">
    <property type="component" value="Chromosome 3"/>
</dbReference>
<feature type="non-terminal residue" evidence="1">
    <location>
        <position position="149"/>
    </location>
</feature>